<proteinExistence type="predicted"/>
<keyword evidence="2" id="KW-0472">Membrane</keyword>
<dbReference type="EnsemblFungi" id="EJT75172">
    <property type="protein sequence ID" value="EJT75172"/>
    <property type="gene ID" value="GGTG_05109"/>
</dbReference>
<dbReference type="eggNOG" id="ENOG502RZM0">
    <property type="taxonomic scope" value="Eukaryota"/>
</dbReference>
<evidence type="ECO:0000256" key="1">
    <source>
        <dbReference type="SAM" id="MobiDB-lite"/>
    </source>
</evidence>
<dbReference type="RefSeq" id="XP_009221172.1">
    <property type="nucleotide sequence ID" value="XM_009222908.1"/>
</dbReference>
<evidence type="ECO:0000313" key="5">
    <source>
        <dbReference type="Proteomes" id="UP000006039"/>
    </source>
</evidence>
<reference evidence="3" key="2">
    <citation type="submission" date="2010-07" db="EMBL/GenBank/DDBJ databases">
        <authorList>
            <consortium name="The Broad Institute Genome Sequencing Platform"/>
            <consortium name="Broad Institute Genome Sequencing Center for Infectious Disease"/>
            <person name="Ma L.-J."/>
            <person name="Dead R."/>
            <person name="Young S."/>
            <person name="Zeng Q."/>
            <person name="Koehrsen M."/>
            <person name="Alvarado L."/>
            <person name="Berlin A."/>
            <person name="Chapman S.B."/>
            <person name="Chen Z."/>
            <person name="Freedman E."/>
            <person name="Gellesch M."/>
            <person name="Goldberg J."/>
            <person name="Griggs A."/>
            <person name="Gujja S."/>
            <person name="Heilman E.R."/>
            <person name="Heiman D."/>
            <person name="Hepburn T."/>
            <person name="Howarth C."/>
            <person name="Jen D."/>
            <person name="Larson L."/>
            <person name="Mehta T."/>
            <person name="Neiman D."/>
            <person name="Pearson M."/>
            <person name="Roberts A."/>
            <person name="Saif S."/>
            <person name="Shea T."/>
            <person name="Shenoy N."/>
            <person name="Sisk P."/>
            <person name="Stolte C."/>
            <person name="Sykes S."/>
            <person name="Walk T."/>
            <person name="White J."/>
            <person name="Yandava C."/>
            <person name="Haas B."/>
            <person name="Nusbaum C."/>
            <person name="Birren B."/>
        </authorList>
    </citation>
    <scope>NUCLEOTIDE SEQUENCE</scope>
    <source>
        <strain evidence="3">R3-111a-1</strain>
    </source>
</reference>
<feature type="region of interest" description="Disordered" evidence="1">
    <location>
        <begin position="685"/>
        <end position="752"/>
    </location>
</feature>
<dbReference type="EMBL" id="GL385397">
    <property type="protein sequence ID" value="EJT75172.1"/>
    <property type="molecule type" value="Genomic_DNA"/>
</dbReference>
<feature type="region of interest" description="Disordered" evidence="1">
    <location>
        <begin position="769"/>
        <end position="881"/>
    </location>
</feature>
<reference evidence="3" key="3">
    <citation type="submission" date="2010-09" db="EMBL/GenBank/DDBJ databases">
        <title>Annotation of Gaeumannomyces graminis var. tritici R3-111a-1.</title>
        <authorList>
            <consortium name="The Broad Institute Genome Sequencing Platform"/>
            <person name="Ma L.-J."/>
            <person name="Dead R."/>
            <person name="Young S.K."/>
            <person name="Zeng Q."/>
            <person name="Gargeya S."/>
            <person name="Fitzgerald M."/>
            <person name="Haas B."/>
            <person name="Abouelleil A."/>
            <person name="Alvarado L."/>
            <person name="Arachchi H.M."/>
            <person name="Berlin A."/>
            <person name="Brown A."/>
            <person name="Chapman S.B."/>
            <person name="Chen Z."/>
            <person name="Dunbar C."/>
            <person name="Freedman E."/>
            <person name="Gearin G."/>
            <person name="Gellesch M."/>
            <person name="Goldberg J."/>
            <person name="Griggs A."/>
            <person name="Gujja S."/>
            <person name="Heiman D."/>
            <person name="Howarth C."/>
            <person name="Larson L."/>
            <person name="Lui A."/>
            <person name="MacDonald P.J.P."/>
            <person name="Mehta T."/>
            <person name="Montmayeur A."/>
            <person name="Murphy C."/>
            <person name="Neiman D."/>
            <person name="Pearson M."/>
            <person name="Priest M."/>
            <person name="Roberts A."/>
            <person name="Saif S."/>
            <person name="Shea T."/>
            <person name="Shenoy N."/>
            <person name="Sisk P."/>
            <person name="Stolte C."/>
            <person name="Sykes S."/>
            <person name="Yandava C."/>
            <person name="Wortman J."/>
            <person name="Nusbaum C."/>
            <person name="Birren B."/>
        </authorList>
    </citation>
    <scope>NUCLEOTIDE SEQUENCE</scope>
    <source>
        <strain evidence="3">R3-111a-1</strain>
    </source>
</reference>
<sequence length="881" mass="92588">MRILSDVRHATPASAPRQARHYSTLILVAFYIPVTVVPWAASCVLSTRPITPGAATYEDSRGRLSPSDLASVGIWMTAIRALDTIAAVLAIPVVSAVLSHAAVVVAQRRSATQNLNVRQLLSLADGPWTRLKRNYSTKLSALGLALVIHSIVLPFTRAILAAPEVITVASCLEDPSLQFTGPGCDAAVPRAYALAGFDPEPADIDRLPRDLAAARIASRLASESRTQPQLHLWKEGSQEASSSIADLASRGSGSPFFVSSIPAGTNTGVVRQHAMRLDSKVKCSLVGVGEYPENCPGDQPLVGALGNGDGTVKFCVPGAQGAAAWTLSRNSQKIQEHVFLASWAGPNMGDSTAQSPRANFTARCDAETTRGYFELPNKYNGARPGPLLARWPSAAELQEQGSGDRLPNGAVPVETDSAEASGPSRPPFPAVSSPFGTSNLRTPGPLMSTFLSALGDGSFLHLANETWVTGQGRAVLRGICSRGLPFASLWPSQGPPVTECDAVVGVSDGAANELILRLVLDWFARFDPATEQGRSNAEATISAGMYLANEAMLVLTAEAMRGKAGQASDTAAVGSRRVYSAQGTAIVKPRDIGLPAQAIVSLLLALQLAVLLALAAVASCSRTTSDRLDAAMMLLAGACLRDELLSEPAAHSVSASKLGDVDASAALRLGGDRGRHGDLVEEDDGFLLAPPENDRHTMHPSRSQTPSPPPPSHAGPYKAYMAPPSSSSMLPTVEQVLSARPTTSRDPSPLGRRASVHLQWIRHGEEAVATEAPVPLGRTQAPSAGEAGGVTPPPTGYHHHMEGRKSPTRGPYAFHMPGSSRHVEPSIEDGAEQEGVPREPPPRSPKRNRAASNPGTTPGPLQLPSMDAVSPMSDDGNAKRF</sequence>
<keyword evidence="2" id="KW-1133">Transmembrane helix</keyword>
<dbReference type="HOGENOM" id="CLU_009027_1_0_1"/>
<feature type="transmembrane region" description="Helical" evidence="2">
    <location>
        <begin position="85"/>
        <end position="106"/>
    </location>
</feature>
<dbReference type="OrthoDB" id="5381672at2759"/>
<dbReference type="VEuPathDB" id="FungiDB:GGTG_05109"/>
<evidence type="ECO:0000313" key="3">
    <source>
        <dbReference type="EMBL" id="EJT75172.1"/>
    </source>
</evidence>
<feature type="transmembrane region" description="Helical" evidence="2">
    <location>
        <begin position="139"/>
        <end position="160"/>
    </location>
</feature>
<evidence type="ECO:0000256" key="2">
    <source>
        <dbReference type="SAM" id="Phobius"/>
    </source>
</evidence>
<reference evidence="5" key="1">
    <citation type="submission" date="2010-07" db="EMBL/GenBank/DDBJ databases">
        <title>The genome sequence of Gaeumannomyces graminis var. tritici strain R3-111a-1.</title>
        <authorList>
            <consortium name="The Broad Institute Genome Sequencing Platform"/>
            <person name="Ma L.-J."/>
            <person name="Dead R."/>
            <person name="Young S."/>
            <person name="Zeng Q."/>
            <person name="Koehrsen M."/>
            <person name="Alvarado L."/>
            <person name="Berlin A."/>
            <person name="Chapman S.B."/>
            <person name="Chen Z."/>
            <person name="Freedman E."/>
            <person name="Gellesch M."/>
            <person name="Goldberg J."/>
            <person name="Griggs A."/>
            <person name="Gujja S."/>
            <person name="Heilman E.R."/>
            <person name="Heiman D."/>
            <person name="Hepburn T."/>
            <person name="Howarth C."/>
            <person name="Jen D."/>
            <person name="Larson L."/>
            <person name="Mehta T."/>
            <person name="Neiman D."/>
            <person name="Pearson M."/>
            <person name="Roberts A."/>
            <person name="Saif S."/>
            <person name="Shea T."/>
            <person name="Shenoy N."/>
            <person name="Sisk P."/>
            <person name="Stolte C."/>
            <person name="Sykes S."/>
            <person name="Walk T."/>
            <person name="White J."/>
            <person name="Yandava C."/>
            <person name="Haas B."/>
            <person name="Nusbaum C."/>
            <person name="Birren B."/>
        </authorList>
    </citation>
    <scope>NUCLEOTIDE SEQUENCE [LARGE SCALE GENOMIC DNA]</scope>
    <source>
        <strain evidence="5">R3-111a-1</strain>
    </source>
</reference>
<feature type="transmembrane region" description="Helical" evidence="2">
    <location>
        <begin position="21"/>
        <end position="41"/>
    </location>
</feature>
<keyword evidence="2" id="KW-0812">Transmembrane</keyword>
<evidence type="ECO:0000313" key="4">
    <source>
        <dbReference type="EnsemblFungi" id="EJT75172"/>
    </source>
</evidence>
<name>J3NV00_GAET3</name>
<feature type="region of interest" description="Disordered" evidence="1">
    <location>
        <begin position="396"/>
        <end position="429"/>
    </location>
</feature>
<accession>J3NV00</accession>
<protein>
    <submittedName>
        <fullName evidence="3 4">Uncharacterized protein</fullName>
    </submittedName>
</protein>
<reference evidence="4" key="4">
    <citation type="journal article" date="2015" name="G3 (Bethesda)">
        <title>Genome sequences of three phytopathogenic species of the Magnaporthaceae family of fungi.</title>
        <authorList>
            <person name="Okagaki L.H."/>
            <person name="Nunes C.C."/>
            <person name="Sailsbery J."/>
            <person name="Clay B."/>
            <person name="Brown D."/>
            <person name="John T."/>
            <person name="Oh Y."/>
            <person name="Young N."/>
            <person name="Fitzgerald M."/>
            <person name="Haas B.J."/>
            <person name="Zeng Q."/>
            <person name="Young S."/>
            <person name="Adiconis X."/>
            <person name="Fan L."/>
            <person name="Levin J.Z."/>
            <person name="Mitchell T.K."/>
            <person name="Okubara P.A."/>
            <person name="Farman M.L."/>
            <person name="Kohn L.M."/>
            <person name="Birren B."/>
            <person name="Ma L.-J."/>
            <person name="Dean R.A."/>
        </authorList>
    </citation>
    <scope>NUCLEOTIDE SEQUENCE</scope>
    <source>
        <strain evidence="4">R3-111a-1</strain>
    </source>
</reference>
<dbReference type="Proteomes" id="UP000006039">
    <property type="component" value="Unassembled WGS sequence"/>
</dbReference>
<organism evidence="3">
    <name type="scientific">Gaeumannomyces tritici (strain R3-111a-1)</name>
    <name type="common">Wheat and barley take-all root rot fungus</name>
    <name type="synonym">Gaeumannomyces graminis var. tritici</name>
    <dbReference type="NCBI Taxonomy" id="644352"/>
    <lineage>
        <taxon>Eukaryota</taxon>
        <taxon>Fungi</taxon>
        <taxon>Dikarya</taxon>
        <taxon>Ascomycota</taxon>
        <taxon>Pezizomycotina</taxon>
        <taxon>Sordariomycetes</taxon>
        <taxon>Sordariomycetidae</taxon>
        <taxon>Magnaporthales</taxon>
        <taxon>Magnaporthaceae</taxon>
        <taxon>Gaeumannomyces</taxon>
    </lineage>
</organism>
<dbReference type="GeneID" id="20345567"/>
<dbReference type="AlphaFoldDB" id="J3NV00"/>
<gene>
    <name evidence="4" type="primary">20345567</name>
    <name evidence="3" type="ORF">GGTG_05109</name>
</gene>
<reference evidence="4" key="5">
    <citation type="submission" date="2018-04" db="UniProtKB">
        <authorList>
            <consortium name="EnsemblFungi"/>
        </authorList>
    </citation>
    <scope>IDENTIFICATION</scope>
    <source>
        <strain evidence="4">R3-111a-1</strain>
    </source>
</reference>
<keyword evidence="5" id="KW-1185">Reference proteome</keyword>